<feature type="compositionally biased region" description="Basic residues" evidence="4">
    <location>
        <begin position="520"/>
        <end position="533"/>
    </location>
</feature>
<gene>
    <name evidence="5" type="ORF">KP79_PYT08813</name>
</gene>
<organism evidence="5 6">
    <name type="scientific">Mizuhopecten yessoensis</name>
    <name type="common">Japanese scallop</name>
    <name type="synonym">Patinopecten yessoensis</name>
    <dbReference type="NCBI Taxonomy" id="6573"/>
    <lineage>
        <taxon>Eukaryota</taxon>
        <taxon>Metazoa</taxon>
        <taxon>Spiralia</taxon>
        <taxon>Lophotrochozoa</taxon>
        <taxon>Mollusca</taxon>
        <taxon>Bivalvia</taxon>
        <taxon>Autobranchia</taxon>
        <taxon>Pteriomorphia</taxon>
        <taxon>Pectinida</taxon>
        <taxon>Pectinoidea</taxon>
        <taxon>Pectinidae</taxon>
        <taxon>Mizuhopecten</taxon>
    </lineage>
</organism>
<dbReference type="SMART" id="SM00248">
    <property type="entry name" value="ANK"/>
    <property type="match status" value="3"/>
</dbReference>
<name>A0A210PNU8_MIZYE</name>
<dbReference type="PANTHER" id="PTHR24173">
    <property type="entry name" value="ANKYRIN REPEAT CONTAINING"/>
    <property type="match status" value="1"/>
</dbReference>
<comment type="caution">
    <text evidence="5">The sequence shown here is derived from an EMBL/GenBank/DDBJ whole genome shotgun (WGS) entry which is preliminary data.</text>
</comment>
<evidence type="ECO:0000256" key="2">
    <source>
        <dbReference type="ARBA" id="ARBA00023043"/>
    </source>
</evidence>
<evidence type="ECO:0000313" key="5">
    <source>
        <dbReference type="EMBL" id="OWF38161.1"/>
    </source>
</evidence>
<dbReference type="PANTHER" id="PTHR24173:SF74">
    <property type="entry name" value="ANKYRIN REPEAT DOMAIN-CONTAINING PROTEIN 16"/>
    <property type="match status" value="1"/>
</dbReference>
<dbReference type="AlphaFoldDB" id="A0A210PNU8"/>
<dbReference type="InterPro" id="IPR002110">
    <property type="entry name" value="Ankyrin_rpt"/>
</dbReference>
<proteinExistence type="predicted"/>
<evidence type="ECO:0000256" key="4">
    <source>
        <dbReference type="SAM" id="MobiDB-lite"/>
    </source>
</evidence>
<sequence>MSDEFRLVQECQNPRQLQLLFANGKNIEARNDRHETPLMAAIANVDSQLVAPIVKTLISLGADTNVINGLRQTPFMYTCIMDYPEVAFILLQKEGTDINAQDNKGMTGLMFACQLNNVDMVELILKLHTSGQQKVDLSLRNVFGRNAFEEAIDKRSAGALALLSRLKKNELRKQYTDYGSSTKRKIRKSDDDQSLRPKSGLDSFRTDIGKSVSYDSLATSVDANAFHHFKRELADEFVKLSDKTNHEDIERAPSSVADKPNASASREDGDGEQKQGEVGDLVLAVRQCAADIKQICEDYDINYKEEGNRTQVPGAPHEPSRLYGQMVNNQEDSKKNTKEGKHSSKSSGYVAQDGVVDMLSRRHKKNCSKRKERHQDLAQLVNTLVMSSAKGTSSFRDVRNGKTCYGDHERLTPNTTIDPSPRESRCGRESENMAENLLSVSRLSTTPRASNAQTLTRTSGNRPRLTNSTHSVSPDQKRLCDRKTMDKVIITPTREVGMAGGITLQVPIDQQALNNTGYFRKGKPKKSKKHQKGKEKSPPRENVFRYEVPDEFKPVSVELKSDPKTVDPLKLRSFRDPLPRIPCSSNMTVHSDLRLPPLRESLRFTGSARPVKLQSLDRDLWRIIEASNFSKGKIHK</sequence>
<dbReference type="Pfam" id="PF12796">
    <property type="entry name" value="Ank_2"/>
    <property type="match status" value="1"/>
</dbReference>
<dbReference type="STRING" id="6573.A0A210PNU8"/>
<accession>A0A210PNU8</accession>
<feature type="region of interest" description="Disordered" evidence="4">
    <location>
        <begin position="447"/>
        <end position="478"/>
    </location>
</feature>
<keyword evidence="6" id="KW-1185">Reference proteome</keyword>
<reference evidence="5 6" key="1">
    <citation type="journal article" date="2017" name="Nat. Ecol. Evol.">
        <title>Scallop genome provides insights into evolution of bilaterian karyotype and development.</title>
        <authorList>
            <person name="Wang S."/>
            <person name="Zhang J."/>
            <person name="Jiao W."/>
            <person name="Li J."/>
            <person name="Xun X."/>
            <person name="Sun Y."/>
            <person name="Guo X."/>
            <person name="Huan P."/>
            <person name="Dong B."/>
            <person name="Zhang L."/>
            <person name="Hu X."/>
            <person name="Sun X."/>
            <person name="Wang J."/>
            <person name="Zhao C."/>
            <person name="Wang Y."/>
            <person name="Wang D."/>
            <person name="Huang X."/>
            <person name="Wang R."/>
            <person name="Lv J."/>
            <person name="Li Y."/>
            <person name="Zhang Z."/>
            <person name="Liu B."/>
            <person name="Lu W."/>
            <person name="Hui Y."/>
            <person name="Liang J."/>
            <person name="Zhou Z."/>
            <person name="Hou R."/>
            <person name="Li X."/>
            <person name="Liu Y."/>
            <person name="Li H."/>
            <person name="Ning X."/>
            <person name="Lin Y."/>
            <person name="Zhao L."/>
            <person name="Xing Q."/>
            <person name="Dou J."/>
            <person name="Li Y."/>
            <person name="Mao J."/>
            <person name="Guo H."/>
            <person name="Dou H."/>
            <person name="Li T."/>
            <person name="Mu C."/>
            <person name="Jiang W."/>
            <person name="Fu Q."/>
            <person name="Fu X."/>
            <person name="Miao Y."/>
            <person name="Liu J."/>
            <person name="Yu Q."/>
            <person name="Li R."/>
            <person name="Liao H."/>
            <person name="Li X."/>
            <person name="Kong Y."/>
            <person name="Jiang Z."/>
            <person name="Chourrout D."/>
            <person name="Li R."/>
            <person name="Bao Z."/>
        </authorList>
    </citation>
    <scope>NUCLEOTIDE SEQUENCE [LARGE SCALE GENOMIC DNA]</scope>
    <source>
        <strain evidence="5 6">PY_sf001</strain>
    </source>
</reference>
<dbReference type="OrthoDB" id="6122954at2759"/>
<dbReference type="Gene3D" id="1.25.40.20">
    <property type="entry name" value="Ankyrin repeat-containing domain"/>
    <property type="match status" value="1"/>
</dbReference>
<dbReference type="EMBL" id="NEDP02005572">
    <property type="protein sequence ID" value="OWF38161.1"/>
    <property type="molecule type" value="Genomic_DNA"/>
</dbReference>
<feature type="region of interest" description="Disordered" evidence="4">
    <location>
        <begin position="244"/>
        <end position="275"/>
    </location>
</feature>
<feature type="compositionally biased region" description="Polar residues" evidence="4">
    <location>
        <begin position="447"/>
        <end position="474"/>
    </location>
</feature>
<feature type="compositionally biased region" description="Basic and acidic residues" evidence="4">
    <location>
        <begin position="265"/>
        <end position="275"/>
    </location>
</feature>
<evidence type="ECO:0000256" key="1">
    <source>
        <dbReference type="ARBA" id="ARBA00022737"/>
    </source>
</evidence>
<dbReference type="PROSITE" id="PS50088">
    <property type="entry name" value="ANK_REPEAT"/>
    <property type="match status" value="1"/>
</dbReference>
<dbReference type="InterPro" id="IPR036770">
    <property type="entry name" value="Ankyrin_rpt-contain_sf"/>
</dbReference>
<protein>
    <submittedName>
        <fullName evidence="5">Ankyrin repeat protein L93</fullName>
    </submittedName>
</protein>
<feature type="region of interest" description="Disordered" evidence="4">
    <location>
        <begin position="177"/>
        <end position="200"/>
    </location>
</feature>
<feature type="region of interest" description="Disordered" evidence="4">
    <location>
        <begin position="515"/>
        <end position="541"/>
    </location>
</feature>
<evidence type="ECO:0000256" key="3">
    <source>
        <dbReference type="PROSITE-ProRule" id="PRU00023"/>
    </source>
</evidence>
<dbReference type="SUPFAM" id="SSF48403">
    <property type="entry name" value="Ankyrin repeat"/>
    <property type="match status" value="1"/>
</dbReference>
<feature type="region of interest" description="Disordered" evidence="4">
    <location>
        <begin position="406"/>
        <end position="428"/>
    </location>
</feature>
<evidence type="ECO:0000313" key="6">
    <source>
        <dbReference type="Proteomes" id="UP000242188"/>
    </source>
</evidence>
<feature type="repeat" description="ANK" evidence="3">
    <location>
        <begin position="33"/>
        <end position="69"/>
    </location>
</feature>
<dbReference type="Proteomes" id="UP000242188">
    <property type="component" value="Unassembled WGS sequence"/>
</dbReference>
<keyword evidence="2 3" id="KW-0040">ANK repeat</keyword>
<feature type="compositionally biased region" description="Basic and acidic residues" evidence="4">
    <location>
        <begin position="331"/>
        <end position="342"/>
    </location>
</feature>
<feature type="region of interest" description="Disordered" evidence="4">
    <location>
        <begin position="330"/>
        <end position="352"/>
    </location>
</feature>
<keyword evidence="1" id="KW-0677">Repeat</keyword>